<sequence>MKKLTKETITFIESSRLTEKYSKLLEKHSVVNTMSAHDVEEVEKLIIKNGYPNSKYLSDENYYLLEQSDISEFKLSTKGGLVEFILTVKRHNISFAGNFGFIVYMAGQGAMFKKPSFSSYEELEEILVEGFGIYEDIKKGLSKSQA</sequence>
<gene>
    <name evidence="1" type="ORF">SAMN05661096_00216</name>
</gene>
<evidence type="ECO:0000313" key="1">
    <source>
        <dbReference type="EMBL" id="SMG09453.1"/>
    </source>
</evidence>
<dbReference type="OrthoDB" id="2720680at2"/>
<dbReference type="STRING" id="1028.SAMN05661096_00216"/>
<keyword evidence="2" id="KW-1185">Reference proteome</keyword>
<dbReference type="Proteomes" id="UP000193804">
    <property type="component" value="Unassembled WGS sequence"/>
</dbReference>
<reference evidence="2" key="1">
    <citation type="submission" date="2017-04" db="EMBL/GenBank/DDBJ databases">
        <authorList>
            <person name="Varghese N."/>
            <person name="Submissions S."/>
        </authorList>
    </citation>
    <scope>NUCLEOTIDE SEQUENCE [LARGE SCALE GENOMIC DNA]</scope>
    <source>
        <strain evidence="2">DSM 4125</strain>
    </source>
</reference>
<dbReference type="AlphaFoldDB" id="A0A1X7I4K2"/>
<organism evidence="1 2">
    <name type="scientific">Marivirga sericea</name>
    <dbReference type="NCBI Taxonomy" id="1028"/>
    <lineage>
        <taxon>Bacteria</taxon>
        <taxon>Pseudomonadati</taxon>
        <taxon>Bacteroidota</taxon>
        <taxon>Cytophagia</taxon>
        <taxon>Cytophagales</taxon>
        <taxon>Marivirgaceae</taxon>
        <taxon>Marivirga</taxon>
    </lineage>
</organism>
<protein>
    <submittedName>
        <fullName evidence="1">Uncharacterized protein</fullName>
    </submittedName>
</protein>
<dbReference type="RefSeq" id="WP_085515237.1">
    <property type="nucleotide sequence ID" value="NZ_FXAW01000001.1"/>
</dbReference>
<proteinExistence type="predicted"/>
<evidence type="ECO:0000313" key="2">
    <source>
        <dbReference type="Proteomes" id="UP000193804"/>
    </source>
</evidence>
<name>A0A1X7I4K2_9BACT</name>
<accession>A0A1X7I4K2</accession>
<dbReference type="EMBL" id="FXAW01000001">
    <property type="protein sequence ID" value="SMG09453.1"/>
    <property type="molecule type" value="Genomic_DNA"/>
</dbReference>